<dbReference type="NCBIfam" id="NF003154">
    <property type="entry name" value="PRK04123.1"/>
    <property type="match status" value="1"/>
</dbReference>
<keyword evidence="4 7" id="KW-0067">ATP-binding</keyword>
<keyword evidence="2 7" id="KW-0547">Nucleotide-binding</keyword>
<evidence type="ECO:0000256" key="3">
    <source>
        <dbReference type="ARBA" id="ARBA00022777"/>
    </source>
</evidence>
<evidence type="ECO:0000256" key="1">
    <source>
        <dbReference type="ARBA" id="ARBA00022679"/>
    </source>
</evidence>
<evidence type="ECO:0000256" key="2">
    <source>
        <dbReference type="ARBA" id="ARBA00022741"/>
    </source>
</evidence>
<organism evidence="12 13">
    <name type="scientific">Sodalis praecaptivus</name>
    <dbReference type="NCBI Taxonomy" id="1239307"/>
    <lineage>
        <taxon>Bacteria</taxon>
        <taxon>Pseudomonadati</taxon>
        <taxon>Pseudomonadota</taxon>
        <taxon>Gammaproteobacteria</taxon>
        <taxon>Enterobacterales</taxon>
        <taxon>Bruguierivoracaceae</taxon>
        <taxon>Sodalis</taxon>
    </lineage>
</organism>
<dbReference type="OrthoDB" id="9805576at2"/>
<feature type="domain" description="Carbohydrate kinase FGGY N-terminal" evidence="10">
    <location>
        <begin position="7"/>
        <end position="193"/>
    </location>
</feature>
<dbReference type="GO" id="GO:0005524">
    <property type="term" value="F:ATP binding"/>
    <property type="evidence" value="ECO:0007669"/>
    <property type="project" value="UniProtKB-UniRule"/>
</dbReference>
<evidence type="ECO:0000259" key="11">
    <source>
        <dbReference type="Pfam" id="PF02782"/>
    </source>
</evidence>
<dbReference type="InterPro" id="IPR018485">
    <property type="entry name" value="FGGY_C"/>
</dbReference>
<dbReference type="Gene3D" id="3.30.420.40">
    <property type="match status" value="1"/>
</dbReference>
<evidence type="ECO:0000256" key="7">
    <source>
        <dbReference type="HAMAP-Rule" id="MF_00520"/>
    </source>
</evidence>
<gene>
    <name evidence="7 12" type="primary">araB</name>
    <name evidence="12" type="ORF">Sant_2020</name>
</gene>
<dbReference type="CDD" id="cd07781">
    <property type="entry name" value="ASKHA_NBD_FGGY_L-RBK"/>
    <property type="match status" value="1"/>
</dbReference>
<dbReference type="InterPro" id="IPR018484">
    <property type="entry name" value="FGGY_N"/>
</dbReference>
<dbReference type="InterPro" id="IPR000577">
    <property type="entry name" value="Carb_kinase_FGGY"/>
</dbReference>
<dbReference type="PANTHER" id="PTHR43435">
    <property type="entry name" value="RIBULOKINASE"/>
    <property type="match status" value="1"/>
</dbReference>
<dbReference type="HOGENOM" id="CLU_009281_9_1_6"/>
<reference evidence="12 13" key="1">
    <citation type="journal article" date="2014" name="Genome Biol. Evol.">
        <title>Genome degeneration and adaptation in a nascent stage of symbiosis.</title>
        <authorList>
            <person name="Oakeson K.F."/>
            <person name="Gil R."/>
            <person name="Clayton A.L."/>
            <person name="Dunn D.M."/>
            <person name="von Niederhausern A.C."/>
            <person name="Hamil C."/>
            <person name="Aoyagi A."/>
            <person name="Duval B."/>
            <person name="Baca A."/>
            <person name="Silva F.J."/>
            <person name="Vallier A."/>
            <person name="Jackson D.G."/>
            <person name="Latorre A."/>
            <person name="Weiss R.B."/>
            <person name="Heddi A."/>
            <person name="Moya A."/>
            <person name="Dale C."/>
        </authorList>
    </citation>
    <scope>NUCLEOTIDE SEQUENCE [LARGE SCALE GENOMIC DNA]</scope>
    <source>
        <strain evidence="12 13">HS1</strain>
    </source>
</reference>
<sequence>MKNAAISLGLDFGSDSVRALAVSCDTGQELATDVVWYPRWRAGQFTRPAINQFRHHPADYLESMEQALKAVIERLSPAQRQQIVGIGVDTTGSTPAPVDDEGRVLALRPDFADNPNAMFVLWKDHTAIDEAEAITRLCHQPGQEDYTRYIGGVYSSEWFWAKILHITRQDEAVRRHAASWVELCDWIPAVLSGTTQPAALRRGRCAAGHKSLWHPDWGGLPPAGFFNALDPLLTRHLTWPLFSETQTAEQPVGRLCSDWATRLGLSQEIAIAGGAFDCHIGAVGAGAQPYTLVKVIGTSTCDILIADADRVGQRSIAGICGQVDGSVVPGFIGLEAGQSAFGDIYAWFARLVDWPLQQAVEADPSLAATIAPVREALLSRLAESWAQDPQLDHLPVVLDWFNGRRTPYANQRLQGVVTGLTLATDAPALFGGLIAATAFGARAIMECFEQQDIPVENLLVMGGIARKSPVIMQVCADVMNRPLQQVASDQCCALGAAIFGAVAAGAYADIASAQRVMASPIERTLQPDIERAQRFEALYQRYRRWATQAEPLFAAPADDAG</sequence>
<name>W0HXZ2_9GAMM</name>
<dbReference type="UniPathway" id="UPA00145">
    <property type="reaction ID" value="UER00566"/>
</dbReference>
<dbReference type="Gene3D" id="1.20.58.2240">
    <property type="match status" value="1"/>
</dbReference>
<comment type="pathway">
    <text evidence="7 9">Carbohydrate degradation; L-arabinose degradation via L-ribulose; D-xylulose 5-phosphate from L-arabinose (bacterial route): step 2/3.</text>
</comment>
<keyword evidence="6 7" id="KW-0119">Carbohydrate metabolism</keyword>
<dbReference type="Pfam" id="PF00370">
    <property type="entry name" value="FGGY_N"/>
    <property type="match status" value="1"/>
</dbReference>
<dbReference type="GO" id="GO:0019150">
    <property type="term" value="F:D-ribulokinase activity"/>
    <property type="evidence" value="ECO:0007669"/>
    <property type="project" value="RHEA"/>
</dbReference>
<keyword evidence="3 7" id="KW-0418">Kinase</keyword>
<dbReference type="InterPro" id="IPR043129">
    <property type="entry name" value="ATPase_NBD"/>
</dbReference>
<evidence type="ECO:0000256" key="6">
    <source>
        <dbReference type="ARBA" id="ARBA00023277"/>
    </source>
</evidence>
<evidence type="ECO:0000256" key="4">
    <source>
        <dbReference type="ARBA" id="ARBA00022840"/>
    </source>
</evidence>
<dbReference type="RefSeq" id="WP_025422205.1">
    <property type="nucleotide sequence ID" value="NZ_CP006569.1"/>
</dbReference>
<dbReference type="EMBL" id="CP006569">
    <property type="protein sequence ID" value="AHF77070.1"/>
    <property type="molecule type" value="Genomic_DNA"/>
</dbReference>
<dbReference type="SUPFAM" id="SSF53067">
    <property type="entry name" value="Actin-like ATPase domain"/>
    <property type="match status" value="2"/>
</dbReference>
<comment type="catalytic activity">
    <reaction evidence="7">
        <text>D-ribulose + ATP = D-ribulose 5-phosphate + ADP + H(+)</text>
        <dbReference type="Rhea" id="RHEA:17601"/>
        <dbReference type="ChEBI" id="CHEBI:15378"/>
        <dbReference type="ChEBI" id="CHEBI:17173"/>
        <dbReference type="ChEBI" id="CHEBI:30616"/>
        <dbReference type="ChEBI" id="CHEBI:58121"/>
        <dbReference type="ChEBI" id="CHEBI:456216"/>
        <dbReference type="EC" id="2.7.1.16"/>
    </reaction>
</comment>
<comment type="catalytic activity">
    <reaction evidence="7 9">
        <text>L-ribulose + ATP = L-ribulose 5-phosphate + ADP + H(+)</text>
        <dbReference type="Rhea" id="RHEA:22072"/>
        <dbReference type="ChEBI" id="CHEBI:15378"/>
        <dbReference type="ChEBI" id="CHEBI:16880"/>
        <dbReference type="ChEBI" id="CHEBI:30616"/>
        <dbReference type="ChEBI" id="CHEBI:58226"/>
        <dbReference type="ChEBI" id="CHEBI:456216"/>
        <dbReference type="EC" id="2.7.1.16"/>
    </reaction>
</comment>
<dbReference type="InterPro" id="IPR005929">
    <property type="entry name" value="Ribulokinase"/>
</dbReference>
<dbReference type="GO" id="GO:0005737">
    <property type="term" value="C:cytoplasm"/>
    <property type="evidence" value="ECO:0007669"/>
    <property type="project" value="TreeGrafter"/>
</dbReference>
<dbReference type="EC" id="2.7.1.16" evidence="7 8"/>
<dbReference type="HAMAP" id="MF_00520">
    <property type="entry name" value="Ribulokinase"/>
    <property type="match status" value="1"/>
</dbReference>
<dbReference type="AlphaFoldDB" id="W0HXZ2"/>
<dbReference type="PATRIC" id="fig|1239307.3.peg.2228"/>
<protein>
    <recommendedName>
        <fullName evidence="7 8">Ribulokinase</fullName>
        <ecNumber evidence="7 8">2.7.1.16</ecNumber>
    </recommendedName>
</protein>
<feature type="domain" description="Carbohydrate kinase FGGY C-terminal" evidence="11">
    <location>
        <begin position="293"/>
        <end position="504"/>
    </location>
</feature>
<dbReference type="Pfam" id="PF02782">
    <property type="entry name" value="FGGY_C"/>
    <property type="match status" value="1"/>
</dbReference>
<comment type="similarity">
    <text evidence="7 9">Belongs to the ribulokinase family.</text>
</comment>
<evidence type="ECO:0000256" key="9">
    <source>
        <dbReference type="RuleBase" id="RU003455"/>
    </source>
</evidence>
<accession>W0HXZ2</accession>
<evidence type="ECO:0000259" key="10">
    <source>
        <dbReference type="Pfam" id="PF00370"/>
    </source>
</evidence>
<dbReference type="GO" id="GO:0019569">
    <property type="term" value="P:L-arabinose catabolic process to D-xylulose 5-phosphate"/>
    <property type="evidence" value="ECO:0007669"/>
    <property type="project" value="UniProtKB-UniRule"/>
</dbReference>
<evidence type="ECO:0000313" key="13">
    <source>
        <dbReference type="Proteomes" id="UP000019028"/>
    </source>
</evidence>
<evidence type="ECO:0000256" key="8">
    <source>
        <dbReference type="NCBIfam" id="TIGR01234"/>
    </source>
</evidence>
<dbReference type="KEGG" id="sod:Sant_2020"/>
<dbReference type="PIRSF" id="PIRSF000538">
    <property type="entry name" value="GlpK"/>
    <property type="match status" value="1"/>
</dbReference>
<evidence type="ECO:0000313" key="12">
    <source>
        <dbReference type="EMBL" id="AHF77070.1"/>
    </source>
</evidence>
<keyword evidence="5 7" id="KW-0054">Arabinose catabolism</keyword>
<dbReference type="GO" id="GO:0008741">
    <property type="term" value="F:ribulokinase activity"/>
    <property type="evidence" value="ECO:0007669"/>
    <property type="project" value="UniProtKB-UniRule"/>
</dbReference>
<dbReference type="PANTHER" id="PTHR43435:SF4">
    <property type="entry name" value="FGGY CARBOHYDRATE KINASE DOMAIN-CONTAINING PROTEIN"/>
    <property type="match status" value="1"/>
</dbReference>
<evidence type="ECO:0000256" key="5">
    <source>
        <dbReference type="ARBA" id="ARBA00022935"/>
    </source>
</evidence>
<dbReference type="NCBIfam" id="TIGR01234">
    <property type="entry name" value="L-ribulokinase"/>
    <property type="match status" value="1"/>
</dbReference>
<keyword evidence="13" id="KW-1185">Reference proteome</keyword>
<dbReference type="Proteomes" id="UP000019028">
    <property type="component" value="Chromosome"/>
</dbReference>
<keyword evidence="1 7" id="KW-0808">Transferase</keyword>
<proteinExistence type="inferred from homology"/>